<dbReference type="InterPro" id="IPR045320">
    <property type="entry name" value="JAGGED/SL1-like"/>
</dbReference>
<dbReference type="AlphaFoldDB" id="A0A1D1XMQ2"/>
<dbReference type="EMBL" id="GDJX01009696">
    <property type="protein sequence ID" value="JAT58240.1"/>
    <property type="molecule type" value="Transcribed_RNA"/>
</dbReference>
<feature type="compositionally biased region" description="Low complexity" evidence="2">
    <location>
        <begin position="1"/>
        <end position="24"/>
    </location>
</feature>
<keyword evidence="1" id="KW-0479">Metal-binding</keyword>
<evidence type="ECO:0000256" key="2">
    <source>
        <dbReference type="SAM" id="MobiDB-lite"/>
    </source>
</evidence>
<keyword evidence="1" id="KW-0862">Zinc</keyword>
<sequence length="189" mass="19029">MGTPSTTTTASPRASLDLSISLGPSSGGGGEGDVRLFPCLFCDKKFLKSQALGGHQNAHKRQRTAHPGASSPSFPIAAHATKYYPRAPAARPLVDVDEGFGSCARFEGATFGGGGTPDALLGGETADVLNWQRASLRRDPPVLAKGSGIPGAGVVGDGSPPTTASQTSATCAPSTGADGAVELDLALRL</sequence>
<dbReference type="EMBL" id="GDJX01024269">
    <property type="protein sequence ID" value="JAT43667.1"/>
    <property type="molecule type" value="Transcribed_RNA"/>
</dbReference>
<dbReference type="InterPro" id="IPR013087">
    <property type="entry name" value="Znf_C2H2_type"/>
</dbReference>
<organism evidence="4">
    <name type="scientific">Anthurium amnicola</name>
    <dbReference type="NCBI Taxonomy" id="1678845"/>
    <lineage>
        <taxon>Eukaryota</taxon>
        <taxon>Viridiplantae</taxon>
        <taxon>Streptophyta</taxon>
        <taxon>Embryophyta</taxon>
        <taxon>Tracheophyta</taxon>
        <taxon>Spermatophyta</taxon>
        <taxon>Magnoliopsida</taxon>
        <taxon>Liliopsida</taxon>
        <taxon>Araceae</taxon>
        <taxon>Pothoideae</taxon>
        <taxon>Potheae</taxon>
        <taxon>Anthurium</taxon>
    </lineage>
</organism>
<dbReference type="PROSITE" id="PS00028">
    <property type="entry name" value="ZINC_FINGER_C2H2_1"/>
    <property type="match status" value="1"/>
</dbReference>
<evidence type="ECO:0000313" key="4">
    <source>
        <dbReference type="EMBL" id="JAT43667.1"/>
    </source>
</evidence>
<accession>A0A1D1XMQ2</accession>
<gene>
    <name evidence="4" type="primary">KNU_1</name>
    <name evidence="5" type="synonym">KNU_0</name>
    <name evidence="5" type="ORF">g.60592</name>
    <name evidence="4" type="ORF">g.60594</name>
</gene>
<feature type="region of interest" description="Disordered" evidence="2">
    <location>
        <begin position="53"/>
        <end position="72"/>
    </location>
</feature>
<evidence type="ECO:0000313" key="5">
    <source>
        <dbReference type="EMBL" id="JAT58240.1"/>
    </source>
</evidence>
<dbReference type="PANTHER" id="PTHR45730">
    <property type="entry name" value="ZINC FINGER PROTEIN JAGGED"/>
    <property type="match status" value="1"/>
</dbReference>
<keyword evidence="1" id="KW-0863">Zinc-finger</keyword>
<feature type="domain" description="C2H2-type" evidence="3">
    <location>
        <begin position="37"/>
        <end position="64"/>
    </location>
</feature>
<dbReference type="PANTHER" id="PTHR45730:SF108">
    <property type="entry name" value="PROTEIN LATE FLOWERING"/>
    <property type="match status" value="1"/>
</dbReference>
<dbReference type="InterPro" id="IPR036236">
    <property type="entry name" value="Znf_C2H2_sf"/>
</dbReference>
<evidence type="ECO:0000259" key="3">
    <source>
        <dbReference type="PROSITE" id="PS50157"/>
    </source>
</evidence>
<proteinExistence type="predicted"/>
<feature type="compositionally biased region" description="Low complexity" evidence="2">
    <location>
        <begin position="159"/>
        <end position="175"/>
    </location>
</feature>
<dbReference type="PROSITE" id="PS50157">
    <property type="entry name" value="ZINC_FINGER_C2H2_2"/>
    <property type="match status" value="1"/>
</dbReference>
<dbReference type="GO" id="GO:0003700">
    <property type="term" value="F:DNA-binding transcription factor activity"/>
    <property type="evidence" value="ECO:0007669"/>
    <property type="project" value="InterPro"/>
</dbReference>
<feature type="region of interest" description="Disordered" evidence="2">
    <location>
        <begin position="1"/>
        <end position="27"/>
    </location>
</feature>
<dbReference type="SUPFAM" id="SSF57667">
    <property type="entry name" value="beta-beta-alpha zinc fingers"/>
    <property type="match status" value="1"/>
</dbReference>
<feature type="region of interest" description="Disordered" evidence="2">
    <location>
        <begin position="147"/>
        <end position="175"/>
    </location>
</feature>
<dbReference type="GO" id="GO:0008270">
    <property type="term" value="F:zinc ion binding"/>
    <property type="evidence" value="ECO:0007669"/>
    <property type="project" value="UniProtKB-KW"/>
</dbReference>
<name>A0A1D1XMQ2_9ARAE</name>
<reference evidence="4" key="1">
    <citation type="submission" date="2015-07" db="EMBL/GenBank/DDBJ databases">
        <title>Transcriptome Assembly of Anthurium amnicola.</title>
        <authorList>
            <person name="Suzuki J."/>
        </authorList>
    </citation>
    <scope>NUCLEOTIDE SEQUENCE</scope>
</reference>
<evidence type="ECO:0000256" key="1">
    <source>
        <dbReference type="PROSITE-ProRule" id="PRU00042"/>
    </source>
</evidence>
<protein>
    <submittedName>
        <fullName evidence="4">Zinc finger protein KNUCKLES</fullName>
    </submittedName>
</protein>